<dbReference type="Proteomes" id="UP001159364">
    <property type="component" value="Linkage Group LG11"/>
</dbReference>
<keyword evidence="3" id="KW-1185">Reference proteome</keyword>
<dbReference type="Pfam" id="PF13334">
    <property type="entry name" value="DUF4094"/>
    <property type="match status" value="1"/>
</dbReference>
<gene>
    <name evidence="2" type="ORF">K2173_013218</name>
</gene>
<accession>A0AAV8SCA3</accession>
<feature type="domain" description="DUF4094" evidence="1">
    <location>
        <begin position="17"/>
        <end position="71"/>
    </location>
</feature>
<dbReference type="EMBL" id="JAIWQS010000011">
    <property type="protein sequence ID" value="KAJ8749815.1"/>
    <property type="molecule type" value="Genomic_DNA"/>
</dbReference>
<dbReference type="InterPro" id="IPR025298">
    <property type="entry name" value="DUF4094"/>
</dbReference>
<reference evidence="2 3" key="1">
    <citation type="submission" date="2021-09" db="EMBL/GenBank/DDBJ databases">
        <title>Genomic insights and catalytic innovation underlie evolution of tropane alkaloids biosynthesis.</title>
        <authorList>
            <person name="Wang Y.-J."/>
            <person name="Tian T."/>
            <person name="Huang J.-P."/>
            <person name="Huang S.-X."/>
        </authorList>
    </citation>
    <scope>NUCLEOTIDE SEQUENCE [LARGE SCALE GENOMIC DNA]</scope>
    <source>
        <strain evidence="2">KIB-2018</strain>
        <tissue evidence="2">Leaf</tissue>
    </source>
</reference>
<comment type="caution">
    <text evidence="2">The sequence shown here is derived from an EMBL/GenBank/DDBJ whole genome shotgun (WGS) entry which is preliminary data.</text>
</comment>
<organism evidence="2 3">
    <name type="scientific">Erythroxylum novogranatense</name>
    <dbReference type="NCBI Taxonomy" id="1862640"/>
    <lineage>
        <taxon>Eukaryota</taxon>
        <taxon>Viridiplantae</taxon>
        <taxon>Streptophyta</taxon>
        <taxon>Embryophyta</taxon>
        <taxon>Tracheophyta</taxon>
        <taxon>Spermatophyta</taxon>
        <taxon>Magnoliopsida</taxon>
        <taxon>eudicotyledons</taxon>
        <taxon>Gunneridae</taxon>
        <taxon>Pentapetalae</taxon>
        <taxon>rosids</taxon>
        <taxon>fabids</taxon>
        <taxon>Malpighiales</taxon>
        <taxon>Erythroxylaceae</taxon>
        <taxon>Erythroxylum</taxon>
    </lineage>
</organism>
<sequence length="71" mass="8140">MVSVSMCILLRSGNSLLQQLWVQPESNDQLMSLRRHEQELQVVSEVSAPKKKNSVYSDVMDEVLKTHEVIQ</sequence>
<name>A0AAV8SCA3_9ROSI</name>
<protein>
    <recommendedName>
        <fullName evidence="1">DUF4094 domain-containing protein</fullName>
    </recommendedName>
</protein>
<proteinExistence type="predicted"/>
<dbReference type="AlphaFoldDB" id="A0AAV8SCA3"/>
<evidence type="ECO:0000259" key="1">
    <source>
        <dbReference type="Pfam" id="PF13334"/>
    </source>
</evidence>
<evidence type="ECO:0000313" key="3">
    <source>
        <dbReference type="Proteomes" id="UP001159364"/>
    </source>
</evidence>
<evidence type="ECO:0000313" key="2">
    <source>
        <dbReference type="EMBL" id="KAJ8749815.1"/>
    </source>
</evidence>